<feature type="transmembrane region" description="Helical" evidence="2">
    <location>
        <begin position="133"/>
        <end position="157"/>
    </location>
</feature>
<dbReference type="Proteomes" id="UP001314263">
    <property type="component" value="Unassembled WGS sequence"/>
</dbReference>
<keyword evidence="4" id="KW-1185">Reference proteome</keyword>
<evidence type="ECO:0000256" key="1">
    <source>
        <dbReference type="SAM" id="MobiDB-lite"/>
    </source>
</evidence>
<organism evidence="3 4">
    <name type="scientific">Coccomyxa viridis</name>
    <dbReference type="NCBI Taxonomy" id="1274662"/>
    <lineage>
        <taxon>Eukaryota</taxon>
        <taxon>Viridiplantae</taxon>
        <taxon>Chlorophyta</taxon>
        <taxon>core chlorophytes</taxon>
        <taxon>Trebouxiophyceae</taxon>
        <taxon>Trebouxiophyceae incertae sedis</taxon>
        <taxon>Coccomyxaceae</taxon>
        <taxon>Coccomyxa</taxon>
    </lineage>
</organism>
<name>A0AAV1HWJ1_9CHLO</name>
<sequence>MCSLKGTVPESGPSPSPAQGGSDICSGNATAAGSSLPESGACRTVFCCPGGPLAPVAAQALPAAITAPAGTTVGPASAPTAISASLAPVLPPGLGPAQAAMAAAAPGMPPSFASLGQSSAPGRPGGHASTVVIAAPVAASGALLLLAAITVVAACLLRSRNARQIAPETMRSSFAITPQARTPTLSADDSPGWQAVFSDAAVALPKLEMVPQQQATGERVLHGAVLPTHSSPAQTPLPVPNLLPALQIPQPASANLLQPKPLTRRWTWQAGSTAAFAFISLLCAQVKCEEQDRGRLFPEVSWN</sequence>
<evidence type="ECO:0000256" key="2">
    <source>
        <dbReference type="SAM" id="Phobius"/>
    </source>
</evidence>
<evidence type="ECO:0000313" key="3">
    <source>
        <dbReference type="EMBL" id="CAK0744624.1"/>
    </source>
</evidence>
<accession>A0AAV1HWJ1</accession>
<dbReference type="AlphaFoldDB" id="A0AAV1HWJ1"/>
<keyword evidence="2" id="KW-0812">Transmembrane</keyword>
<gene>
    <name evidence="3" type="ORF">CVIRNUC_001562</name>
</gene>
<dbReference type="EMBL" id="CAUYUE010000002">
    <property type="protein sequence ID" value="CAK0744624.1"/>
    <property type="molecule type" value="Genomic_DNA"/>
</dbReference>
<feature type="region of interest" description="Disordered" evidence="1">
    <location>
        <begin position="1"/>
        <end position="21"/>
    </location>
</feature>
<reference evidence="3 4" key="1">
    <citation type="submission" date="2023-10" db="EMBL/GenBank/DDBJ databases">
        <authorList>
            <person name="Maclean D."/>
            <person name="Macfadyen A."/>
        </authorList>
    </citation>
    <scope>NUCLEOTIDE SEQUENCE [LARGE SCALE GENOMIC DNA]</scope>
</reference>
<keyword evidence="2" id="KW-1133">Transmembrane helix</keyword>
<keyword evidence="2" id="KW-0472">Membrane</keyword>
<comment type="caution">
    <text evidence="3">The sequence shown here is derived from an EMBL/GenBank/DDBJ whole genome shotgun (WGS) entry which is preliminary data.</text>
</comment>
<protein>
    <submittedName>
        <fullName evidence="3">Uncharacterized protein</fullName>
    </submittedName>
</protein>
<feature type="compositionally biased region" description="Low complexity" evidence="1">
    <location>
        <begin position="9"/>
        <end position="21"/>
    </location>
</feature>
<evidence type="ECO:0000313" key="4">
    <source>
        <dbReference type="Proteomes" id="UP001314263"/>
    </source>
</evidence>
<proteinExistence type="predicted"/>